<name>A0A165Q354_9AGAM</name>
<dbReference type="InterPro" id="IPR001810">
    <property type="entry name" value="F-box_dom"/>
</dbReference>
<sequence>MTTRTSSLRFPVKLWTPGEDLWPAPQSDPVKADAVELRNHTETKTREAGQLFGLSPRTNKTPRDWPYLVSKELGTNLCRAERKIKRTNGPSLFVNLPNELYVEIFKWLEPIEVLSISKVSRQFKRMISDDPANVILRTVRDAWGAPRAPVEMSERCWINILFGRKCQICGQSAGGCSPITSAVLGRRSGRSFDIMSLVLWGDWTI</sequence>
<dbReference type="AlphaFoldDB" id="A0A165Q354"/>
<evidence type="ECO:0000313" key="3">
    <source>
        <dbReference type="Proteomes" id="UP000076761"/>
    </source>
</evidence>
<dbReference type="EMBL" id="KV425602">
    <property type="protein sequence ID" value="KZT21853.1"/>
    <property type="molecule type" value="Genomic_DNA"/>
</dbReference>
<dbReference type="Pfam" id="PF00646">
    <property type="entry name" value="F-box"/>
    <property type="match status" value="1"/>
</dbReference>
<dbReference type="Gene3D" id="1.20.1280.50">
    <property type="match status" value="1"/>
</dbReference>
<feature type="domain" description="F-box" evidence="1">
    <location>
        <begin position="90"/>
        <end position="139"/>
    </location>
</feature>
<dbReference type="OrthoDB" id="2322499at2759"/>
<dbReference type="SUPFAM" id="SSF81383">
    <property type="entry name" value="F-box domain"/>
    <property type="match status" value="1"/>
</dbReference>
<evidence type="ECO:0000313" key="2">
    <source>
        <dbReference type="EMBL" id="KZT21853.1"/>
    </source>
</evidence>
<gene>
    <name evidence="2" type="ORF">NEOLEDRAFT_723192</name>
</gene>
<reference evidence="2 3" key="1">
    <citation type="journal article" date="2016" name="Mol. Biol. Evol.">
        <title>Comparative Genomics of Early-Diverging Mushroom-Forming Fungi Provides Insights into the Origins of Lignocellulose Decay Capabilities.</title>
        <authorList>
            <person name="Nagy L.G."/>
            <person name="Riley R."/>
            <person name="Tritt A."/>
            <person name="Adam C."/>
            <person name="Daum C."/>
            <person name="Floudas D."/>
            <person name="Sun H."/>
            <person name="Yadav J.S."/>
            <person name="Pangilinan J."/>
            <person name="Larsson K.H."/>
            <person name="Matsuura K."/>
            <person name="Barry K."/>
            <person name="Labutti K."/>
            <person name="Kuo R."/>
            <person name="Ohm R.A."/>
            <person name="Bhattacharya S.S."/>
            <person name="Shirouzu T."/>
            <person name="Yoshinaga Y."/>
            <person name="Martin F.M."/>
            <person name="Grigoriev I.V."/>
            <person name="Hibbett D.S."/>
        </authorList>
    </citation>
    <scope>NUCLEOTIDE SEQUENCE [LARGE SCALE GENOMIC DNA]</scope>
    <source>
        <strain evidence="2 3">HHB14362 ss-1</strain>
    </source>
</reference>
<proteinExistence type="predicted"/>
<accession>A0A165Q354</accession>
<keyword evidence="3" id="KW-1185">Reference proteome</keyword>
<dbReference type="SMART" id="SM00256">
    <property type="entry name" value="FBOX"/>
    <property type="match status" value="1"/>
</dbReference>
<protein>
    <recommendedName>
        <fullName evidence="1">F-box domain-containing protein</fullName>
    </recommendedName>
</protein>
<evidence type="ECO:0000259" key="1">
    <source>
        <dbReference type="PROSITE" id="PS50181"/>
    </source>
</evidence>
<dbReference type="Proteomes" id="UP000076761">
    <property type="component" value="Unassembled WGS sequence"/>
</dbReference>
<organism evidence="2 3">
    <name type="scientific">Neolentinus lepideus HHB14362 ss-1</name>
    <dbReference type="NCBI Taxonomy" id="1314782"/>
    <lineage>
        <taxon>Eukaryota</taxon>
        <taxon>Fungi</taxon>
        <taxon>Dikarya</taxon>
        <taxon>Basidiomycota</taxon>
        <taxon>Agaricomycotina</taxon>
        <taxon>Agaricomycetes</taxon>
        <taxon>Gloeophyllales</taxon>
        <taxon>Gloeophyllaceae</taxon>
        <taxon>Neolentinus</taxon>
    </lineage>
</organism>
<dbReference type="InParanoid" id="A0A165Q354"/>
<dbReference type="InterPro" id="IPR036047">
    <property type="entry name" value="F-box-like_dom_sf"/>
</dbReference>
<dbReference type="PROSITE" id="PS50181">
    <property type="entry name" value="FBOX"/>
    <property type="match status" value="1"/>
</dbReference>